<dbReference type="EMBL" id="JACAZI010000007">
    <property type="protein sequence ID" value="KAF7356506.1"/>
    <property type="molecule type" value="Genomic_DNA"/>
</dbReference>
<protein>
    <submittedName>
        <fullName evidence="8">Lipid phosphate phosphatase 1</fullName>
    </submittedName>
</protein>
<comment type="similarity">
    <text evidence="2">Belongs to the PA-phosphatase related phosphoesterase family.</text>
</comment>
<dbReference type="Gene3D" id="1.20.144.10">
    <property type="entry name" value="Phosphatidic acid phosphatase type 2/haloperoxidase"/>
    <property type="match status" value="1"/>
</dbReference>
<evidence type="ECO:0000256" key="3">
    <source>
        <dbReference type="ARBA" id="ARBA00022692"/>
    </source>
</evidence>
<organism evidence="8 9">
    <name type="scientific">Mycena venus</name>
    <dbReference type="NCBI Taxonomy" id="2733690"/>
    <lineage>
        <taxon>Eukaryota</taxon>
        <taxon>Fungi</taxon>
        <taxon>Dikarya</taxon>
        <taxon>Basidiomycota</taxon>
        <taxon>Agaricomycotina</taxon>
        <taxon>Agaricomycetes</taxon>
        <taxon>Agaricomycetidae</taxon>
        <taxon>Agaricales</taxon>
        <taxon>Marasmiineae</taxon>
        <taxon>Mycenaceae</taxon>
        <taxon>Mycena</taxon>
    </lineage>
</organism>
<dbReference type="GO" id="GO:0016020">
    <property type="term" value="C:membrane"/>
    <property type="evidence" value="ECO:0007669"/>
    <property type="project" value="UniProtKB-SubCell"/>
</dbReference>
<evidence type="ECO:0000313" key="9">
    <source>
        <dbReference type="Proteomes" id="UP000620124"/>
    </source>
</evidence>
<sequence>MAALQAKIKGIFGHDALQWPRQILSYRLVCLPVPKLQHLNKFNPNSRIVVATFWILSEFAAHITVFERDFYVTDPVINHPHKKSQSVKINGTLNHFIALLVPAAMVLALGLLRLSFVAIHHGIVALLAGRGMAPKQVRLASPLSVKTVVHTRKADILDGRRSFPSGHSSAVFAGMTFLSFWLAGQTAAWCFQAPLPAASLRSSRLLRFTLTLLPLWWAMFVAITRMEDYVRPFNFFASHGPAYVVSWQRHHKEDVIAGGIIGILCSAICYLAFWPSPFSARSFTSYSYGQPRLISSNDDGRRQANADFELTRLEEDDMDV</sequence>
<dbReference type="SMART" id="SM00014">
    <property type="entry name" value="acidPPc"/>
    <property type="match status" value="1"/>
</dbReference>
<dbReference type="SUPFAM" id="SSF48317">
    <property type="entry name" value="Acid phosphatase/Vanadium-dependent haloperoxidase"/>
    <property type="match status" value="1"/>
</dbReference>
<keyword evidence="3 6" id="KW-0812">Transmembrane</keyword>
<comment type="subcellular location">
    <subcellularLocation>
        <location evidence="1">Membrane</location>
        <topology evidence="1">Multi-pass membrane protein</topology>
    </subcellularLocation>
</comment>
<evidence type="ECO:0000256" key="6">
    <source>
        <dbReference type="SAM" id="Phobius"/>
    </source>
</evidence>
<evidence type="ECO:0000256" key="1">
    <source>
        <dbReference type="ARBA" id="ARBA00004141"/>
    </source>
</evidence>
<feature type="domain" description="Phosphatidic acid phosphatase type 2/haloperoxidase" evidence="7">
    <location>
        <begin position="114"/>
        <end position="270"/>
    </location>
</feature>
<dbReference type="PANTHER" id="PTHR10165">
    <property type="entry name" value="LIPID PHOSPHATE PHOSPHATASE"/>
    <property type="match status" value="1"/>
</dbReference>
<dbReference type="Pfam" id="PF01569">
    <property type="entry name" value="PAP2"/>
    <property type="match status" value="1"/>
</dbReference>
<feature type="transmembrane region" description="Helical" evidence="6">
    <location>
        <begin position="255"/>
        <end position="273"/>
    </location>
</feature>
<dbReference type="InterPro" id="IPR000326">
    <property type="entry name" value="PAP2/HPO"/>
</dbReference>
<dbReference type="InterPro" id="IPR043216">
    <property type="entry name" value="PAP-like"/>
</dbReference>
<evidence type="ECO:0000256" key="5">
    <source>
        <dbReference type="ARBA" id="ARBA00023136"/>
    </source>
</evidence>
<reference evidence="8" key="1">
    <citation type="submission" date="2020-05" db="EMBL/GenBank/DDBJ databases">
        <title>Mycena genomes resolve the evolution of fungal bioluminescence.</title>
        <authorList>
            <person name="Tsai I.J."/>
        </authorList>
    </citation>
    <scope>NUCLEOTIDE SEQUENCE</scope>
    <source>
        <strain evidence="8">CCC161011</strain>
    </source>
</reference>
<dbReference type="InterPro" id="IPR036938">
    <property type="entry name" value="PAP2/HPO_sf"/>
</dbReference>
<keyword evidence="4 6" id="KW-1133">Transmembrane helix</keyword>
<name>A0A8H6YD21_9AGAR</name>
<dbReference type="AlphaFoldDB" id="A0A8H6YD21"/>
<dbReference type="GO" id="GO:0006644">
    <property type="term" value="P:phospholipid metabolic process"/>
    <property type="evidence" value="ECO:0007669"/>
    <property type="project" value="InterPro"/>
</dbReference>
<keyword evidence="5 6" id="KW-0472">Membrane</keyword>
<feature type="transmembrane region" description="Helical" evidence="6">
    <location>
        <begin position="170"/>
        <end position="193"/>
    </location>
</feature>
<evidence type="ECO:0000256" key="2">
    <source>
        <dbReference type="ARBA" id="ARBA00008816"/>
    </source>
</evidence>
<evidence type="ECO:0000256" key="4">
    <source>
        <dbReference type="ARBA" id="ARBA00022989"/>
    </source>
</evidence>
<accession>A0A8H6YD21</accession>
<feature type="transmembrane region" description="Helical" evidence="6">
    <location>
        <begin position="205"/>
        <end position="223"/>
    </location>
</feature>
<evidence type="ECO:0000259" key="7">
    <source>
        <dbReference type="SMART" id="SM00014"/>
    </source>
</evidence>
<feature type="transmembrane region" description="Helical" evidence="6">
    <location>
        <begin position="92"/>
        <end position="112"/>
    </location>
</feature>
<dbReference type="GO" id="GO:0046839">
    <property type="term" value="P:phospholipid dephosphorylation"/>
    <property type="evidence" value="ECO:0007669"/>
    <property type="project" value="TreeGrafter"/>
</dbReference>
<dbReference type="GO" id="GO:0008195">
    <property type="term" value="F:phosphatidate phosphatase activity"/>
    <property type="evidence" value="ECO:0007669"/>
    <property type="project" value="TreeGrafter"/>
</dbReference>
<dbReference type="Proteomes" id="UP000620124">
    <property type="component" value="Unassembled WGS sequence"/>
</dbReference>
<proteinExistence type="inferred from homology"/>
<keyword evidence="9" id="KW-1185">Reference proteome</keyword>
<dbReference type="OrthoDB" id="10030083at2759"/>
<gene>
    <name evidence="8" type="ORF">MVEN_00983900</name>
</gene>
<evidence type="ECO:0000313" key="8">
    <source>
        <dbReference type="EMBL" id="KAF7356506.1"/>
    </source>
</evidence>
<dbReference type="PANTHER" id="PTHR10165:SF35">
    <property type="entry name" value="RE23632P"/>
    <property type="match status" value="1"/>
</dbReference>
<comment type="caution">
    <text evidence="8">The sequence shown here is derived from an EMBL/GenBank/DDBJ whole genome shotgun (WGS) entry which is preliminary data.</text>
</comment>